<proteinExistence type="predicted"/>
<dbReference type="RefSeq" id="WP_005469000.1">
    <property type="nucleotide sequence ID" value="NZ_KB291045.1"/>
</dbReference>
<dbReference type="PATRIC" id="fig|1127696.3.peg.684"/>
<dbReference type="InterPro" id="IPR027785">
    <property type="entry name" value="UvrD-like_helicase_C"/>
</dbReference>
<accession>L1NED8</accession>
<dbReference type="CDD" id="cd17933">
    <property type="entry name" value="DEXSc_RecD-like"/>
    <property type="match status" value="1"/>
</dbReference>
<evidence type="ECO:0000313" key="3">
    <source>
        <dbReference type="Proteomes" id="UP000010408"/>
    </source>
</evidence>
<sequence>MPYNELTRVLLETRSETLTEDQTLAIHTLVDYLEEPSPYALFLLRGYAGTGKTYLLRSITEAALRVGLRVELMASTGRAAKVLTAAVGHQATTIHRTIYRATRAMQEEGGSFQLATPSSKSPKLFIVDEASMITGESGEMTPFGSGNLLDDLLAYVWSTEEPKLILIGDTAQLPPVGSSLSDALNPEVLSSRYGMTIYETTLKQIVRQRKGGILHNATALRELIDETDEEDSDEELPIHLEVEDWRGIFCVESGLLMETIEEAYRKYGEEECLLICQSNKRALELNQAVRSNIFYYEDVIVRGERLIVARNNYHYTKRTDHSDFIANGELIEVVRLHSYYHEYGLDFVDATIYLPDRDDELKVCLLLSSLTEPETQRSGEKRQELFNAIAESYADITSVQERRKAIRRDRFWGALEVKYGYATTAHKAQGGQWSCVFIDLGLIGYLPLDRNMARWLYTSLTRATKRVYLLNYPDTLVD</sequence>
<dbReference type="EMBL" id="AMEQ01000024">
    <property type="protein sequence ID" value="EKY01706.1"/>
    <property type="molecule type" value="Genomic_DNA"/>
</dbReference>
<protein>
    <recommendedName>
        <fullName evidence="1">UvrD-like helicase C-terminal domain-containing protein</fullName>
    </recommendedName>
</protein>
<feature type="domain" description="UvrD-like helicase C-terminal" evidence="1">
    <location>
        <begin position="419"/>
        <end position="470"/>
    </location>
</feature>
<reference evidence="2 3" key="1">
    <citation type="submission" date="2012-05" db="EMBL/GenBank/DDBJ databases">
        <authorList>
            <person name="Weinstock G."/>
            <person name="Sodergren E."/>
            <person name="Lobos E.A."/>
            <person name="Fulton L."/>
            <person name="Fulton R."/>
            <person name="Courtney L."/>
            <person name="Fronick C."/>
            <person name="O'Laughlin M."/>
            <person name="Godfrey J."/>
            <person name="Wilson R.M."/>
            <person name="Miner T."/>
            <person name="Farmer C."/>
            <person name="Delehaunty K."/>
            <person name="Cordes M."/>
            <person name="Minx P."/>
            <person name="Tomlinson C."/>
            <person name="Chen J."/>
            <person name="Wollam A."/>
            <person name="Pepin K.H."/>
            <person name="Bhonagiri V."/>
            <person name="Zhang X."/>
            <person name="Suruliraj S."/>
            <person name="Warren W."/>
            <person name="Mitreva M."/>
            <person name="Mardis E.R."/>
            <person name="Wilson R.K."/>
        </authorList>
    </citation>
    <scope>NUCLEOTIDE SEQUENCE [LARGE SCALE GENOMIC DNA]</scope>
    <source>
        <strain evidence="2 3">F0037</strain>
    </source>
</reference>
<evidence type="ECO:0000313" key="2">
    <source>
        <dbReference type="EMBL" id="EKY01706.1"/>
    </source>
</evidence>
<organism evidence="2 3">
    <name type="scientific">Porphyromonas catoniae F0037</name>
    <dbReference type="NCBI Taxonomy" id="1127696"/>
    <lineage>
        <taxon>Bacteria</taxon>
        <taxon>Pseudomonadati</taxon>
        <taxon>Bacteroidota</taxon>
        <taxon>Bacteroidia</taxon>
        <taxon>Bacteroidales</taxon>
        <taxon>Porphyromonadaceae</taxon>
        <taxon>Porphyromonas</taxon>
    </lineage>
</organism>
<dbReference type="Pfam" id="PF13604">
    <property type="entry name" value="AAA_30"/>
    <property type="match status" value="1"/>
</dbReference>
<gene>
    <name evidence="2" type="ORF">HMPREF9134_00766</name>
</gene>
<dbReference type="Gene3D" id="3.40.50.300">
    <property type="entry name" value="P-loop containing nucleotide triphosphate hydrolases"/>
    <property type="match status" value="2"/>
</dbReference>
<dbReference type="AlphaFoldDB" id="L1NED8"/>
<dbReference type="STRING" id="1127696.HMPREF9134_00766"/>
<dbReference type="eggNOG" id="COG0507">
    <property type="taxonomic scope" value="Bacteria"/>
</dbReference>
<evidence type="ECO:0000259" key="1">
    <source>
        <dbReference type="Pfam" id="PF13538"/>
    </source>
</evidence>
<dbReference type="Pfam" id="PF13538">
    <property type="entry name" value="UvrD_C_2"/>
    <property type="match status" value="1"/>
</dbReference>
<name>L1NED8_9PORP</name>
<comment type="caution">
    <text evidence="2">The sequence shown here is derived from an EMBL/GenBank/DDBJ whole genome shotgun (WGS) entry which is preliminary data.</text>
</comment>
<dbReference type="InterPro" id="IPR027417">
    <property type="entry name" value="P-loop_NTPase"/>
</dbReference>
<dbReference type="SUPFAM" id="SSF52540">
    <property type="entry name" value="P-loop containing nucleoside triphosphate hydrolases"/>
    <property type="match status" value="1"/>
</dbReference>
<dbReference type="HOGENOM" id="CLU_017039_0_0_10"/>
<dbReference type="CDD" id="cd18809">
    <property type="entry name" value="SF1_C_RecD"/>
    <property type="match status" value="1"/>
</dbReference>
<dbReference type="Proteomes" id="UP000010408">
    <property type="component" value="Unassembled WGS sequence"/>
</dbReference>